<dbReference type="AlphaFoldDB" id="A0A8S9X6R8"/>
<accession>A0A8S9X6R8</accession>
<keyword evidence="3" id="KW-1185">Reference proteome</keyword>
<gene>
    <name evidence="2" type="ORF">GE061_018823</name>
</gene>
<proteinExistence type="predicted"/>
<sequence>MESSQVPPKTRSKSIPESGKERETMESEAFLDPRGRNYEDRRRRQKLPTDFGLLRPEQLDLEYIGHCFEPNVGARRKDSSGT</sequence>
<name>A0A8S9X6R8_APOLU</name>
<feature type="region of interest" description="Disordered" evidence="1">
    <location>
        <begin position="1"/>
        <end position="49"/>
    </location>
</feature>
<protein>
    <submittedName>
        <fullName evidence="2">Uncharacterized protein</fullName>
    </submittedName>
</protein>
<comment type="caution">
    <text evidence="2">The sequence shown here is derived from an EMBL/GenBank/DDBJ whole genome shotgun (WGS) entry which is preliminary data.</text>
</comment>
<reference evidence="2" key="1">
    <citation type="journal article" date="2021" name="Mol. Ecol. Resour.">
        <title>Apolygus lucorum genome provides insights into omnivorousness and mesophyll feeding.</title>
        <authorList>
            <person name="Liu Y."/>
            <person name="Liu H."/>
            <person name="Wang H."/>
            <person name="Huang T."/>
            <person name="Liu B."/>
            <person name="Yang B."/>
            <person name="Yin L."/>
            <person name="Li B."/>
            <person name="Zhang Y."/>
            <person name="Zhang S."/>
            <person name="Jiang F."/>
            <person name="Zhang X."/>
            <person name="Ren Y."/>
            <person name="Wang B."/>
            <person name="Wang S."/>
            <person name="Lu Y."/>
            <person name="Wu K."/>
            <person name="Fan W."/>
            <person name="Wang G."/>
        </authorList>
    </citation>
    <scope>NUCLEOTIDE SEQUENCE</scope>
    <source>
        <strain evidence="2">12Hb</strain>
    </source>
</reference>
<evidence type="ECO:0000313" key="2">
    <source>
        <dbReference type="EMBL" id="KAF6204663.1"/>
    </source>
</evidence>
<organism evidence="2 3">
    <name type="scientific">Apolygus lucorum</name>
    <name type="common">Small green plant bug</name>
    <name type="synonym">Lygocoris lucorum</name>
    <dbReference type="NCBI Taxonomy" id="248454"/>
    <lineage>
        <taxon>Eukaryota</taxon>
        <taxon>Metazoa</taxon>
        <taxon>Ecdysozoa</taxon>
        <taxon>Arthropoda</taxon>
        <taxon>Hexapoda</taxon>
        <taxon>Insecta</taxon>
        <taxon>Pterygota</taxon>
        <taxon>Neoptera</taxon>
        <taxon>Paraneoptera</taxon>
        <taxon>Hemiptera</taxon>
        <taxon>Heteroptera</taxon>
        <taxon>Panheteroptera</taxon>
        <taxon>Cimicomorpha</taxon>
        <taxon>Miridae</taxon>
        <taxon>Mirini</taxon>
        <taxon>Apolygus</taxon>
    </lineage>
</organism>
<feature type="compositionally biased region" description="Basic and acidic residues" evidence="1">
    <location>
        <begin position="18"/>
        <end position="42"/>
    </location>
</feature>
<evidence type="ECO:0000313" key="3">
    <source>
        <dbReference type="Proteomes" id="UP000466442"/>
    </source>
</evidence>
<evidence type="ECO:0000256" key="1">
    <source>
        <dbReference type="SAM" id="MobiDB-lite"/>
    </source>
</evidence>
<dbReference type="Proteomes" id="UP000466442">
    <property type="component" value="Linkage Group LG9"/>
</dbReference>
<dbReference type="EMBL" id="WIXP02000009">
    <property type="protein sequence ID" value="KAF6204663.1"/>
    <property type="molecule type" value="Genomic_DNA"/>
</dbReference>